<dbReference type="AlphaFoldDB" id="A0A1U7ISU9"/>
<keyword evidence="5" id="KW-0902">Two-component regulatory system</keyword>
<evidence type="ECO:0000256" key="1">
    <source>
        <dbReference type="ARBA" id="ARBA00000085"/>
    </source>
</evidence>
<dbReference type="SUPFAM" id="SSF55874">
    <property type="entry name" value="ATPase domain of HSP90 chaperone/DNA topoisomerase II/histidine kinase"/>
    <property type="match status" value="1"/>
</dbReference>
<dbReference type="Pfam" id="PF02518">
    <property type="entry name" value="HATPase_c"/>
    <property type="match status" value="1"/>
</dbReference>
<dbReference type="GO" id="GO:0005524">
    <property type="term" value="F:ATP binding"/>
    <property type="evidence" value="ECO:0007669"/>
    <property type="project" value="UniProtKB-KW"/>
</dbReference>
<dbReference type="RefSeq" id="WP_073591968.1">
    <property type="nucleotide sequence ID" value="NZ_MRCE01000002.1"/>
</dbReference>
<keyword evidence="4" id="KW-0418">Kinase</keyword>
<organism evidence="7 8">
    <name type="scientific">[Phormidium ambiguum] IAM M-71</name>
    <dbReference type="NCBI Taxonomy" id="454136"/>
    <lineage>
        <taxon>Bacteria</taxon>
        <taxon>Bacillati</taxon>
        <taxon>Cyanobacteriota</taxon>
        <taxon>Cyanophyceae</taxon>
        <taxon>Oscillatoriophycideae</taxon>
        <taxon>Aerosakkonematales</taxon>
        <taxon>Aerosakkonemataceae</taxon>
        <taxon>Floridanema</taxon>
    </lineage>
</organism>
<dbReference type="GO" id="GO:0000155">
    <property type="term" value="F:phosphorelay sensor kinase activity"/>
    <property type="evidence" value="ECO:0007669"/>
    <property type="project" value="InterPro"/>
</dbReference>
<dbReference type="EC" id="2.7.13.3" evidence="2"/>
<evidence type="ECO:0000313" key="7">
    <source>
        <dbReference type="EMBL" id="OKH40587.1"/>
    </source>
</evidence>
<dbReference type="PANTHER" id="PTHR43065">
    <property type="entry name" value="SENSOR HISTIDINE KINASE"/>
    <property type="match status" value="1"/>
</dbReference>
<keyword evidence="3" id="KW-0597">Phosphoprotein</keyword>
<keyword evidence="7" id="KW-0547">Nucleotide-binding</keyword>
<keyword evidence="7" id="KW-0067">ATP-binding</keyword>
<dbReference type="InterPro" id="IPR005467">
    <property type="entry name" value="His_kinase_dom"/>
</dbReference>
<accession>A0A1U7ISU9</accession>
<evidence type="ECO:0000256" key="4">
    <source>
        <dbReference type="ARBA" id="ARBA00022777"/>
    </source>
</evidence>
<dbReference type="PROSITE" id="PS50109">
    <property type="entry name" value="HIS_KIN"/>
    <property type="match status" value="1"/>
</dbReference>
<dbReference type="InterPro" id="IPR003661">
    <property type="entry name" value="HisK_dim/P_dom"/>
</dbReference>
<dbReference type="Pfam" id="PF00512">
    <property type="entry name" value="HisKA"/>
    <property type="match status" value="1"/>
</dbReference>
<evidence type="ECO:0000256" key="5">
    <source>
        <dbReference type="ARBA" id="ARBA00023012"/>
    </source>
</evidence>
<sequence>MFTLEQLSDGIPHLSSTGMNNLCLDSTLQELSLYDLSIESSQPGKEVAQALEANPLLPGFIVLEKGQLLGMISRRKFLECMSRPYGPELFMKRPIKCLYLLVPTNTLVFPSNTLIVESAKRCLQRSPELVDEPVVVEIEPQVYRLLDIHQLLVAQSQIHELATNLIDRQTKSQMLQTEKMASLGQMVAGVAHEILNPVNFIAGNLEYLANYSQDLVDLITAYETEVNQIPENVNNLREEIEIDFLKDDIQQIVNSMRLGTERLVKIVNSLRNFSHIGDGEQKAINLHECLESTLLILHNRIKYSIELVKNYGKLPSVNCYSGQLSQVFVNIIGNAVDALTEKISIAPKTWQAQIIISTEIVEADGKLWAVVRIADNGPGIPWEIQGRIFETFFTTKPVGKGTGLGLAISHQIITENHRGKLNVRSQSDKLEDFSPSISTEFEIMLPLTK</sequence>
<dbReference type="STRING" id="454136.NIES2119_02995"/>
<dbReference type="SMART" id="SM00387">
    <property type="entry name" value="HATPase_c"/>
    <property type="match status" value="1"/>
</dbReference>
<dbReference type="SMART" id="SM00388">
    <property type="entry name" value="HisKA"/>
    <property type="match status" value="1"/>
</dbReference>
<evidence type="ECO:0000259" key="6">
    <source>
        <dbReference type="PROSITE" id="PS50109"/>
    </source>
</evidence>
<proteinExistence type="predicted"/>
<evidence type="ECO:0000313" key="8">
    <source>
        <dbReference type="Proteomes" id="UP000185860"/>
    </source>
</evidence>
<evidence type="ECO:0000256" key="2">
    <source>
        <dbReference type="ARBA" id="ARBA00012438"/>
    </source>
</evidence>
<dbReference type="InterPro" id="IPR036890">
    <property type="entry name" value="HATPase_C_sf"/>
</dbReference>
<dbReference type="Gene3D" id="3.30.565.10">
    <property type="entry name" value="Histidine kinase-like ATPase, C-terminal domain"/>
    <property type="match status" value="1"/>
</dbReference>
<dbReference type="OrthoDB" id="438708at2"/>
<dbReference type="PANTHER" id="PTHR43065:SF50">
    <property type="entry name" value="HISTIDINE KINASE"/>
    <property type="match status" value="1"/>
</dbReference>
<dbReference type="InterPro" id="IPR003594">
    <property type="entry name" value="HATPase_dom"/>
</dbReference>
<keyword evidence="4" id="KW-0808">Transferase</keyword>
<dbReference type="Gene3D" id="1.10.287.130">
    <property type="match status" value="1"/>
</dbReference>
<comment type="caution">
    <text evidence="7">The sequence shown here is derived from an EMBL/GenBank/DDBJ whole genome shotgun (WGS) entry which is preliminary data.</text>
</comment>
<dbReference type="InterPro" id="IPR036097">
    <property type="entry name" value="HisK_dim/P_sf"/>
</dbReference>
<reference evidence="7 8" key="1">
    <citation type="submission" date="2016-11" db="EMBL/GenBank/DDBJ databases">
        <title>Draft Genome Sequences of Nine Cyanobacterial Strains from Diverse Habitats.</title>
        <authorList>
            <person name="Zhu T."/>
            <person name="Hou S."/>
            <person name="Lu X."/>
            <person name="Hess W.R."/>
        </authorList>
    </citation>
    <scope>NUCLEOTIDE SEQUENCE [LARGE SCALE GENOMIC DNA]</scope>
    <source>
        <strain evidence="7 8">IAM M-71</strain>
    </source>
</reference>
<name>A0A1U7ISU9_9CYAN</name>
<dbReference type="EMBL" id="MRCE01000002">
    <property type="protein sequence ID" value="OKH40587.1"/>
    <property type="molecule type" value="Genomic_DNA"/>
</dbReference>
<dbReference type="CDD" id="cd00082">
    <property type="entry name" value="HisKA"/>
    <property type="match status" value="1"/>
</dbReference>
<dbReference type="PRINTS" id="PR00344">
    <property type="entry name" value="BCTRLSENSOR"/>
</dbReference>
<feature type="domain" description="Histidine kinase" evidence="6">
    <location>
        <begin position="189"/>
        <end position="449"/>
    </location>
</feature>
<gene>
    <name evidence="7" type="ORF">NIES2119_02995</name>
</gene>
<dbReference type="InterPro" id="IPR004358">
    <property type="entry name" value="Sig_transdc_His_kin-like_C"/>
</dbReference>
<protein>
    <recommendedName>
        <fullName evidence="2">histidine kinase</fullName>
        <ecNumber evidence="2">2.7.13.3</ecNumber>
    </recommendedName>
</protein>
<evidence type="ECO:0000256" key="3">
    <source>
        <dbReference type="ARBA" id="ARBA00022553"/>
    </source>
</evidence>
<dbReference type="Proteomes" id="UP000185860">
    <property type="component" value="Unassembled WGS sequence"/>
</dbReference>
<dbReference type="SUPFAM" id="SSF47384">
    <property type="entry name" value="Homodimeric domain of signal transducing histidine kinase"/>
    <property type="match status" value="1"/>
</dbReference>
<comment type="catalytic activity">
    <reaction evidence="1">
        <text>ATP + protein L-histidine = ADP + protein N-phospho-L-histidine.</text>
        <dbReference type="EC" id="2.7.13.3"/>
    </reaction>
</comment>